<evidence type="ECO:0000256" key="4">
    <source>
        <dbReference type="ARBA" id="ARBA00022989"/>
    </source>
</evidence>
<dbReference type="Pfam" id="PF00892">
    <property type="entry name" value="EamA"/>
    <property type="match status" value="1"/>
</dbReference>
<evidence type="ECO:0000256" key="5">
    <source>
        <dbReference type="ARBA" id="ARBA00023136"/>
    </source>
</evidence>
<proteinExistence type="inferred from homology"/>
<dbReference type="SUPFAM" id="SSF103481">
    <property type="entry name" value="Multidrug resistance efflux transporter EmrE"/>
    <property type="match status" value="2"/>
</dbReference>
<evidence type="ECO:0000256" key="6">
    <source>
        <dbReference type="SAM" id="MobiDB-lite"/>
    </source>
</evidence>
<dbReference type="AlphaFoldDB" id="A0A835XLA1"/>
<dbReference type="EMBL" id="JAEHOE010000152">
    <property type="protein sequence ID" value="KAG2484326.1"/>
    <property type="molecule type" value="Genomic_DNA"/>
</dbReference>
<keyword evidence="5 7" id="KW-0472">Membrane</keyword>
<dbReference type="Proteomes" id="UP000612055">
    <property type="component" value="Unassembled WGS sequence"/>
</dbReference>
<evidence type="ECO:0000259" key="8">
    <source>
        <dbReference type="Pfam" id="PF00892"/>
    </source>
</evidence>
<evidence type="ECO:0000313" key="9">
    <source>
        <dbReference type="EMBL" id="KAG2484326.1"/>
    </source>
</evidence>
<evidence type="ECO:0000256" key="2">
    <source>
        <dbReference type="ARBA" id="ARBA00007635"/>
    </source>
</evidence>
<sequence length="466" mass="47502">MVNPLKYYWNSGPLVLATAAFTFSLTALAAKLAGQLIPPFETVSGSGVLCLIALSALLTQRGQPLVPRRRRPGSELAAPLLHDTSTHDPDPSAYAPPPPGSVAVTLDSPRSRASSSPPGPSVARIMTLTVLRGAFGASATTCFYLSLQHLALPDAVSLFFMSPVIATFLEWVVIGNAPGWGGAAATTLTLGGAVLVTQPPFLFGHHGESVNHPPPSALVLGLPLLAPHRHAWLSAPAPGAEGSAALLGSILAVAAAACNASGFLCVCLLQGRQPPLVLTWWYNLVLAVATGIPLILGFPAGPVAPTPHAALLVGAVAATQFCAQLCLNRGFQLEPPGRGAAINVLQVVFSFAFDIILLGDMPSLLSIGGAGLVASGVLCVALSPRRPAKGAAGAGADDATVRSIVGVPAPGADSVFADYSAFEAAEAFAADAGYQAGVHVAAQVGEQREKRRAAGFPIDEFGPDDG</sequence>
<evidence type="ECO:0000256" key="7">
    <source>
        <dbReference type="SAM" id="Phobius"/>
    </source>
</evidence>
<feature type="transmembrane region" description="Helical" evidence="7">
    <location>
        <begin position="339"/>
        <end position="358"/>
    </location>
</feature>
<feature type="transmembrane region" description="Helical" evidence="7">
    <location>
        <begin position="155"/>
        <end position="174"/>
    </location>
</feature>
<evidence type="ECO:0000313" key="10">
    <source>
        <dbReference type="Proteomes" id="UP000612055"/>
    </source>
</evidence>
<comment type="caution">
    <text evidence="9">The sequence shown here is derived from an EMBL/GenBank/DDBJ whole genome shotgun (WGS) entry which is preliminary data.</text>
</comment>
<feature type="domain" description="EamA" evidence="8">
    <location>
        <begin position="247"/>
        <end position="380"/>
    </location>
</feature>
<feature type="transmembrane region" description="Helical" evidence="7">
    <location>
        <begin position="281"/>
        <end position="301"/>
    </location>
</feature>
<feature type="transmembrane region" description="Helical" evidence="7">
    <location>
        <begin position="180"/>
        <end position="203"/>
    </location>
</feature>
<keyword evidence="3 7" id="KW-0812">Transmembrane</keyword>
<feature type="transmembrane region" description="Helical" evidence="7">
    <location>
        <begin position="307"/>
        <end position="327"/>
    </location>
</feature>
<reference evidence="9" key="1">
    <citation type="journal article" date="2020" name="bioRxiv">
        <title>Comparative genomics of Chlamydomonas.</title>
        <authorList>
            <person name="Craig R.J."/>
            <person name="Hasan A.R."/>
            <person name="Ness R.W."/>
            <person name="Keightley P.D."/>
        </authorList>
    </citation>
    <scope>NUCLEOTIDE SEQUENCE</scope>
    <source>
        <strain evidence="9">CCAP 11/70</strain>
    </source>
</reference>
<dbReference type="InterPro" id="IPR037185">
    <property type="entry name" value="EmrE-like"/>
</dbReference>
<feature type="transmembrane region" description="Helical" evidence="7">
    <location>
        <begin position="39"/>
        <end position="59"/>
    </location>
</feature>
<dbReference type="InterPro" id="IPR000620">
    <property type="entry name" value="EamA_dom"/>
</dbReference>
<feature type="region of interest" description="Disordered" evidence="6">
    <location>
        <begin position="87"/>
        <end position="120"/>
    </location>
</feature>
<dbReference type="PANTHER" id="PTHR22911">
    <property type="entry name" value="ACYL-MALONYL CONDENSING ENZYME-RELATED"/>
    <property type="match status" value="1"/>
</dbReference>
<keyword evidence="10" id="KW-1185">Reference proteome</keyword>
<protein>
    <recommendedName>
        <fullName evidence="8">EamA domain-containing protein</fullName>
    </recommendedName>
</protein>
<evidence type="ECO:0000256" key="3">
    <source>
        <dbReference type="ARBA" id="ARBA00022692"/>
    </source>
</evidence>
<dbReference type="PANTHER" id="PTHR22911:SF6">
    <property type="entry name" value="SOLUTE CARRIER FAMILY 35 MEMBER G1"/>
    <property type="match status" value="1"/>
</dbReference>
<organism evidence="9 10">
    <name type="scientific">Edaphochlamys debaryana</name>
    <dbReference type="NCBI Taxonomy" id="47281"/>
    <lineage>
        <taxon>Eukaryota</taxon>
        <taxon>Viridiplantae</taxon>
        <taxon>Chlorophyta</taxon>
        <taxon>core chlorophytes</taxon>
        <taxon>Chlorophyceae</taxon>
        <taxon>CS clade</taxon>
        <taxon>Chlamydomonadales</taxon>
        <taxon>Chlamydomonadales incertae sedis</taxon>
        <taxon>Edaphochlamys</taxon>
    </lineage>
</organism>
<comment type="subcellular location">
    <subcellularLocation>
        <location evidence="1">Membrane</location>
        <topology evidence="1">Multi-pass membrane protein</topology>
    </subcellularLocation>
</comment>
<comment type="similarity">
    <text evidence="2">Belongs to the drug/metabolite transporter (DMT) superfamily. Plant drug/metabolite exporter (P-DME) (TC 2.A.7.4) family.</text>
</comment>
<name>A0A835XLA1_9CHLO</name>
<evidence type="ECO:0000256" key="1">
    <source>
        <dbReference type="ARBA" id="ARBA00004141"/>
    </source>
</evidence>
<keyword evidence="4 7" id="KW-1133">Transmembrane helix</keyword>
<gene>
    <name evidence="9" type="ORF">HYH03_016868</name>
</gene>
<accession>A0A835XLA1</accession>
<feature type="transmembrane region" description="Helical" evidence="7">
    <location>
        <begin position="364"/>
        <end position="382"/>
    </location>
</feature>
<feature type="transmembrane region" description="Helical" evidence="7">
    <location>
        <begin position="244"/>
        <end position="269"/>
    </location>
</feature>
<dbReference type="GO" id="GO:0016020">
    <property type="term" value="C:membrane"/>
    <property type="evidence" value="ECO:0007669"/>
    <property type="project" value="UniProtKB-SubCell"/>
</dbReference>
<dbReference type="OrthoDB" id="306876at2759"/>